<keyword evidence="2" id="KW-0732">Signal</keyword>
<feature type="signal peptide" evidence="2">
    <location>
        <begin position="1"/>
        <end position="24"/>
    </location>
</feature>
<accession>A0AAQ3U075</accession>
<protein>
    <recommendedName>
        <fullName evidence="5">Retrotransposon gag domain-containing protein</fullName>
    </recommendedName>
</protein>
<feature type="chain" id="PRO_5042861115" description="Retrotransposon gag domain-containing protein" evidence="2">
    <location>
        <begin position="25"/>
        <end position="600"/>
    </location>
</feature>
<dbReference type="EMBL" id="CP144750">
    <property type="protein sequence ID" value="WVZ82923.1"/>
    <property type="molecule type" value="Genomic_DNA"/>
</dbReference>
<dbReference type="InterPro" id="IPR021109">
    <property type="entry name" value="Peptidase_aspartic_dom_sf"/>
</dbReference>
<dbReference type="CDD" id="cd00303">
    <property type="entry name" value="retropepsin_like"/>
    <property type="match status" value="1"/>
</dbReference>
<reference evidence="3 4" key="1">
    <citation type="submission" date="2024-02" db="EMBL/GenBank/DDBJ databases">
        <title>High-quality chromosome-scale genome assembly of Pensacola bahiagrass (Paspalum notatum Flugge var. saurae).</title>
        <authorList>
            <person name="Vega J.M."/>
            <person name="Podio M."/>
            <person name="Orjuela J."/>
            <person name="Siena L.A."/>
            <person name="Pessino S.C."/>
            <person name="Combes M.C."/>
            <person name="Mariac C."/>
            <person name="Albertini E."/>
            <person name="Pupilli F."/>
            <person name="Ortiz J.P.A."/>
            <person name="Leblanc O."/>
        </authorList>
    </citation>
    <scope>NUCLEOTIDE SEQUENCE [LARGE SCALE GENOMIC DNA]</scope>
    <source>
        <strain evidence="3">R1</strain>
        <tissue evidence="3">Leaf</tissue>
    </source>
</reference>
<dbReference type="PANTHER" id="PTHR15503">
    <property type="entry name" value="LDOC1 RELATED"/>
    <property type="match status" value="1"/>
</dbReference>
<evidence type="ECO:0000256" key="2">
    <source>
        <dbReference type="SAM" id="SignalP"/>
    </source>
</evidence>
<dbReference type="PANTHER" id="PTHR15503:SF22">
    <property type="entry name" value="TRANSPOSON TY3-I GAG POLYPROTEIN"/>
    <property type="match status" value="1"/>
</dbReference>
<dbReference type="SUPFAM" id="SSF56672">
    <property type="entry name" value="DNA/RNA polymerases"/>
    <property type="match status" value="1"/>
</dbReference>
<evidence type="ECO:0000313" key="3">
    <source>
        <dbReference type="EMBL" id="WVZ82923.1"/>
    </source>
</evidence>
<sequence length="600" mass="66582">MEVPVLILSLSPIFLSMEATLAPAVDVKPCFSSNALALPTASLPSTKPLASMRLTATAGDQRYLRSRGEPPAPLPLPGRRRNILVSGGLPILSTNMAEPTNSDIIKALEVITKKLDTLDSRTTRLEQSHGKALSSDGSASFAQGNQEHRPPKFHKVDFPKFDGTMNPMLFLNKCESYFLQQRIVEEEKVWLASFNMEGAANQHWYMRVQREEDAFWSSPARQPDGGTGGLPPNGTVADYSTRFLKLLARVPDPLRERQQIQLFTAGLGDPLGIDVQMQNPLTLEVAISLARSFEQWELAVQALRLSSSRRALLPTPTPPLLALPPAASRVESSDASAAKSTMVGGRTVKRLTPQEMEKRRRLGLCFNCDEKYARDHNRACKHLFLLELDDADEDESAGEEESRREEPVISLHAITGVRTSRTMQVPITLAATQLLALLDFGSTHNFISLEAAERCGQAFHTSPSVRITVANASTAYRSAMTSVIPLAGYDIVLGTQWLASLGPILWNFEDLTMAFWRHDHRVEWKGSPSWSPPSLRACHNSTLLDELLDEFGTLFAEPQGLPPRRDCDHWIHLLPGATPVVVRPYRYPALQKDELERQCR</sequence>
<dbReference type="InterPro" id="IPR032567">
    <property type="entry name" value="RTL1-rel"/>
</dbReference>
<organism evidence="3 4">
    <name type="scientific">Paspalum notatum var. saurae</name>
    <dbReference type="NCBI Taxonomy" id="547442"/>
    <lineage>
        <taxon>Eukaryota</taxon>
        <taxon>Viridiplantae</taxon>
        <taxon>Streptophyta</taxon>
        <taxon>Embryophyta</taxon>
        <taxon>Tracheophyta</taxon>
        <taxon>Spermatophyta</taxon>
        <taxon>Magnoliopsida</taxon>
        <taxon>Liliopsida</taxon>
        <taxon>Poales</taxon>
        <taxon>Poaceae</taxon>
        <taxon>PACMAD clade</taxon>
        <taxon>Panicoideae</taxon>
        <taxon>Andropogonodae</taxon>
        <taxon>Paspaleae</taxon>
        <taxon>Paspalinae</taxon>
        <taxon>Paspalum</taxon>
    </lineage>
</organism>
<dbReference type="InterPro" id="IPR043502">
    <property type="entry name" value="DNA/RNA_pol_sf"/>
</dbReference>
<name>A0AAQ3U075_PASNO</name>
<evidence type="ECO:0000313" key="4">
    <source>
        <dbReference type="Proteomes" id="UP001341281"/>
    </source>
</evidence>
<feature type="compositionally biased region" description="Polar residues" evidence="1">
    <location>
        <begin position="135"/>
        <end position="145"/>
    </location>
</feature>
<dbReference type="Proteomes" id="UP001341281">
    <property type="component" value="Chromosome 06"/>
</dbReference>
<feature type="region of interest" description="Disordered" evidence="1">
    <location>
        <begin position="126"/>
        <end position="153"/>
    </location>
</feature>
<gene>
    <name evidence="3" type="ORF">U9M48_030129</name>
</gene>
<proteinExistence type="predicted"/>
<dbReference type="AlphaFoldDB" id="A0AAQ3U075"/>
<evidence type="ECO:0008006" key="5">
    <source>
        <dbReference type="Google" id="ProtNLM"/>
    </source>
</evidence>
<keyword evidence="4" id="KW-1185">Reference proteome</keyword>
<evidence type="ECO:0000256" key="1">
    <source>
        <dbReference type="SAM" id="MobiDB-lite"/>
    </source>
</evidence>
<dbReference type="Gene3D" id="2.40.70.10">
    <property type="entry name" value="Acid Proteases"/>
    <property type="match status" value="1"/>
</dbReference>